<feature type="transmembrane region" description="Helical" evidence="6">
    <location>
        <begin position="153"/>
        <end position="176"/>
    </location>
</feature>
<keyword evidence="2 6" id="KW-0812">Transmembrane</keyword>
<dbReference type="AlphaFoldDB" id="A0A2B7Y8I0"/>
<evidence type="ECO:0000256" key="1">
    <source>
        <dbReference type="ARBA" id="ARBA00004141"/>
    </source>
</evidence>
<dbReference type="FunFam" id="1.20.1250.20:FF:000318">
    <property type="entry name" value="MFS multidrug transporter, putative"/>
    <property type="match status" value="1"/>
</dbReference>
<dbReference type="Gene3D" id="1.20.1250.20">
    <property type="entry name" value="MFS general substrate transporter like domains"/>
    <property type="match status" value="1"/>
</dbReference>
<dbReference type="GO" id="GO:0022857">
    <property type="term" value="F:transmembrane transporter activity"/>
    <property type="evidence" value="ECO:0007669"/>
    <property type="project" value="InterPro"/>
</dbReference>
<comment type="caution">
    <text evidence="8">The sequence shown here is derived from an EMBL/GenBank/DDBJ whole genome shotgun (WGS) entry which is preliminary data.</text>
</comment>
<keyword evidence="4 6" id="KW-0472">Membrane</keyword>
<dbReference type="GO" id="GO:0005886">
    <property type="term" value="C:plasma membrane"/>
    <property type="evidence" value="ECO:0007669"/>
    <property type="project" value="TreeGrafter"/>
</dbReference>
<organism evidence="8 9">
    <name type="scientific">Polytolypa hystricis (strain UAMH7299)</name>
    <dbReference type="NCBI Taxonomy" id="1447883"/>
    <lineage>
        <taxon>Eukaryota</taxon>
        <taxon>Fungi</taxon>
        <taxon>Dikarya</taxon>
        <taxon>Ascomycota</taxon>
        <taxon>Pezizomycotina</taxon>
        <taxon>Eurotiomycetes</taxon>
        <taxon>Eurotiomycetidae</taxon>
        <taxon>Onygenales</taxon>
        <taxon>Onygenales incertae sedis</taxon>
        <taxon>Polytolypa</taxon>
    </lineage>
</organism>
<feature type="region of interest" description="Disordered" evidence="5">
    <location>
        <begin position="1"/>
        <end position="41"/>
    </location>
</feature>
<evidence type="ECO:0000256" key="5">
    <source>
        <dbReference type="SAM" id="MobiDB-lite"/>
    </source>
</evidence>
<feature type="compositionally biased region" description="Basic and acidic residues" evidence="5">
    <location>
        <begin position="1"/>
        <end position="24"/>
    </location>
</feature>
<feature type="transmembrane region" description="Helical" evidence="6">
    <location>
        <begin position="307"/>
        <end position="331"/>
    </location>
</feature>
<feature type="transmembrane region" description="Helical" evidence="6">
    <location>
        <begin position="122"/>
        <end position="141"/>
    </location>
</feature>
<proteinExistence type="predicted"/>
<dbReference type="InterPro" id="IPR036259">
    <property type="entry name" value="MFS_trans_sf"/>
</dbReference>
<dbReference type="InterPro" id="IPR020846">
    <property type="entry name" value="MFS_dom"/>
</dbReference>
<dbReference type="STRING" id="1447883.A0A2B7Y8I0"/>
<keyword evidence="3 6" id="KW-1133">Transmembrane helix</keyword>
<dbReference type="PROSITE" id="PS50850">
    <property type="entry name" value="MFS"/>
    <property type="match status" value="1"/>
</dbReference>
<comment type="subcellular location">
    <subcellularLocation>
        <location evidence="1">Membrane</location>
        <topology evidence="1">Multi-pass membrane protein</topology>
    </subcellularLocation>
</comment>
<reference evidence="8 9" key="1">
    <citation type="submission" date="2017-10" db="EMBL/GenBank/DDBJ databases">
        <title>Comparative genomics in systemic dimorphic fungi from Ajellomycetaceae.</title>
        <authorList>
            <person name="Munoz J.F."/>
            <person name="Mcewen J.G."/>
            <person name="Clay O.K."/>
            <person name="Cuomo C.A."/>
        </authorList>
    </citation>
    <scope>NUCLEOTIDE SEQUENCE [LARGE SCALE GENOMIC DNA]</scope>
    <source>
        <strain evidence="8 9">UAMH7299</strain>
    </source>
</reference>
<evidence type="ECO:0000256" key="3">
    <source>
        <dbReference type="ARBA" id="ARBA00022989"/>
    </source>
</evidence>
<dbReference type="PANTHER" id="PTHR23502">
    <property type="entry name" value="MAJOR FACILITATOR SUPERFAMILY"/>
    <property type="match status" value="1"/>
</dbReference>
<evidence type="ECO:0000313" key="8">
    <source>
        <dbReference type="EMBL" id="PGH20374.1"/>
    </source>
</evidence>
<gene>
    <name evidence="8" type="ORF">AJ80_03642</name>
</gene>
<evidence type="ECO:0000256" key="2">
    <source>
        <dbReference type="ARBA" id="ARBA00022692"/>
    </source>
</evidence>
<evidence type="ECO:0000256" key="4">
    <source>
        <dbReference type="ARBA" id="ARBA00023136"/>
    </source>
</evidence>
<dbReference type="Proteomes" id="UP000224634">
    <property type="component" value="Unassembled WGS sequence"/>
</dbReference>
<feature type="transmembrane region" description="Helical" evidence="6">
    <location>
        <begin position="212"/>
        <end position="235"/>
    </location>
</feature>
<evidence type="ECO:0000313" key="9">
    <source>
        <dbReference type="Proteomes" id="UP000224634"/>
    </source>
</evidence>
<dbReference type="Pfam" id="PF07690">
    <property type="entry name" value="MFS_1"/>
    <property type="match status" value="1"/>
</dbReference>
<feature type="transmembrane region" description="Helical" evidence="6">
    <location>
        <begin position="351"/>
        <end position="372"/>
    </location>
</feature>
<evidence type="ECO:0000259" key="7">
    <source>
        <dbReference type="PROSITE" id="PS50850"/>
    </source>
</evidence>
<dbReference type="PANTHER" id="PTHR23502:SF2">
    <property type="entry name" value="TRANSPORTER, PUTATIVE (AFU_ORTHOLOGUE AFUA_2G08910)-RELATED"/>
    <property type="match status" value="1"/>
</dbReference>
<feature type="transmembrane region" description="Helical" evidence="6">
    <location>
        <begin position="424"/>
        <end position="447"/>
    </location>
</feature>
<sequence>MFGKIEPPREKSHWPEPTKEKDNNGESAESTDVEHSASDIGAGEVEGLSAEHREYLLGRHGTVELDPIPKLGAADPYNWPTWKKHANLALVAIHACMATFTAAAIIPAFGEIAEDLGIPIHNATYLTSLQIAVLGGAPLFWKPLSSRFGRRPIFLLSLICSFAGNIGCAKSSSYAAVAACRAIVAFFISPAAAIGSAVVTETYFKKDRGRYMGVWTLMVTIGIPGGAFLFGFVAHHIGYHWIYWILAIINGVQFILYIFFGPETRYLRDSKDVGHEGASSFRQGYLTFKRIDPSPLTFWEFIEPLSFFFDASALIPAAAYAMIFLFGVVMITVEIPSLFIPKFGFNPQQLGLQYIGVIIGTVIGEQLGGALSDYWMNRRTRQLGARPEHEYRLWLSYSGFLLTIVGVIVFLVQTERATQGSWNVTPIVGVAFAACGNQIVTTVLVTYTVDCYPERSASVGVFITFVRQIWGFIGPFWMPSMFESVGLAASSGVTTALIVGFSVIPTVLIQWRGRKWRAPKGQEE</sequence>
<evidence type="ECO:0000256" key="6">
    <source>
        <dbReference type="SAM" id="Phobius"/>
    </source>
</evidence>
<feature type="transmembrane region" description="Helical" evidence="6">
    <location>
        <begin position="484"/>
        <end position="509"/>
    </location>
</feature>
<dbReference type="InterPro" id="IPR011701">
    <property type="entry name" value="MFS"/>
</dbReference>
<name>A0A2B7Y8I0_POLH7</name>
<feature type="transmembrane region" description="Helical" evidence="6">
    <location>
        <begin position="241"/>
        <end position="260"/>
    </location>
</feature>
<feature type="transmembrane region" description="Helical" evidence="6">
    <location>
        <begin position="393"/>
        <end position="412"/>
    </location>
</feature>
<protein>
    <recommendedName>
        <fullName evidence="7">Major facilitator superfamily (MFS) profile domain-containing protein</fullName>
    </recommendedName>
</protein>
<feature type="transmembrane region" description="Helical" evidence="6">
    <location>
        <begin position="459"/>
        <end position="478"/>
    </location>
</feature>
<accession>A0A2B7Y8I0</accession>
<dbReference type="OrthoDB" id="2533084at2759"/>
<dbReference type="EMBL" id="PDNA01000041">
    <property type="protein sequence ID" value="PGH20374.1"/>
    <property type="molecule type" value="Genomic_DNA"/>
</dbReference>
<keyword evidence="9" id="KW-1185">Reference proteome</keyword>
<feature type="transmembrane region" description="Helical" evidence="6">
    <location>
        <begin position="182"/>
        <end position="200"/>
    </location>
</feature>
<feature type="domain" description="Major facilitator superfamily (MFS) profile" evidence="7">
    <location>
        <begin position="87"/>
        <end position="514"/>
    </location>
</feature>
<feature type="transmembrane region" description="Helical" evidence="6">
    <location>
        <begin position="88"/>
        <end position="110"/>
    </location>
</feature>
<dbReference type="SUPFAM" id="SSF103473">
    <property type="entry name" value="MFS general substrate transporter"/>
    <property type="match status" value="1"/>
</dbReference>